<keyword evidence="3" id="KW-1185">Reference proteome</keyword>
<keyword evidence="1" id="KW-0812">Transmembrane</keyword>
<evidence type="ECO:0000313" key="3">
    <source>
        <dbReference type="Proteomes" id="UP000078200"/>
    </source>
</evidence>
<dbReference type="Proteomes" id="UP000078200">
    <property type="component" value="Unassembled WGS sequence"/>
</dbReference>
<evidence type="ECO:0000313" key="2">
    <source>
        <dbReference type="EnsemblMetazoa" id="GAUT033622-PA"/>
    </source>
</evidence>
<organism evidence="2 3">
    <name type="scientific">Glossina austeni</name>
    <name type="common">Savannah tsetse fly</name>
    <dbReference type="NCBI Taxonomy" id="7395"/>
    <lineage>
        <taxon>Eukaryota</taxon>
        <taxon>Metazoa</taxon>
        <taxon>Ecdysozoa</taxon>
        <taxon>Arthropoda</taxon>
        <taxon>Hexapoda</taxon>
        <taxon>Insecta</taxon>
        <taxon>Pterygota</taxon>
        <taxon>Neoptera</taxon>
        <taxon>Endopterygota</taxon>
        <taxon>Diptera</taxon>
        <taxon>Brachycera</taxon>
        <taxon>Muscomorpha</taxon>
        <taxon>Hippoboscoidea</taxon>
        <taxon>Glossinidae</taxon>
        <taxon>Glossina</taxon>
    </lineage>
</organism>
<dbReference type="AlphaFoldDB" id="A0A1A9VDB2"/>
<accession>A0A1A9VDB2</accession>
<protein>
    <submittedName>
        <fullName evidence="2">Uncharacterized protein</fullName>
    </submittedName>
</protein>
<keyword evidence="1" id="KW-0472">Membrane</keyword>
<keyword evidence="1" id="KW-1133">Transmembrane helix</keyword>
<feature type="transmembrane region" description="Helical" evidence="1">
    <location>
        <begin position="9"/>
        <end position="28"/>
    </location>
</feature>
<name>A0A1A9VDB2_GLOAU</name>
<proteinExistence type="predicted"/>
<reference evidence="2" key="1">
    <citation type="submission" date="2020-05" db="UniProtKB">
        <authorList>
            <consortium name="EnsemblMetazoa"/>
        </authorList>
    </citation>
    <scope>IDENTIFICATION</scope>
    <source>
        <strain evidence="2">TTRI</strain>
    </source>
</reference>
<dbReference type="EnsemblMetazoa" id="GAUT033622-RA">
    <property type="protein sequence ID" value="GAUT033622-PA"/>
    <property type="gene ID" value="GAUT033622"/>
</dbReference>
<sequence>MRNSARRQLINYLCVYLNYDVILIFHFGRQKGLRAAYSCHNRIQVKLMLFVQLKKSKVLSHLHFFAQSPMLSTLTLNDRDLSSIKSGGDFEPMPCRPANTEENLQCTKMDSYASSISRTGDMDNCIKTTLLRA</sequence>
<dbReference type="VEuPathDB" id="VectorBase:GAUT033622"/>
<evidence type="ECO:0000256" key="1">
    <source>
        <dbReference type="SAM" id="Phobius"/>
    </source>
</evidence>